<feature type="domain" description="Acyl-CoA dehydrogenase/oxidase C-terminal" evidence="7">
    <location>
        <begin position="271"/>
        <end position="380"/>
    </location>
</feature>
<dbReference type="InterPro" id="IPR046373">
    <property type="entry name" value="Acyl-CoA_Oxase/DH_mid-dom_sf"/>
</dbReference>
<dbReference type="Pfam" id="PF00441">
    <property type="entry name" value="Acyl-CoA_dh_1"/>
    <property type="match status" value="1"/>
</dbReference>
<dbReference type="InterPro" id="IPR037069">
    <property type="entry name" value="AcylCoA_DH/ox_N_sf"/>
</dbReference>
<dbReference type="InterPro" id="IPR006091">
    <property type="entry name" value="Acyl-CoA_Oxase/DH_mid-dom"/>
</dbReference>
<dbReference type="PANTHER" id="PTHR43884">
    <property type="entry name" value="ACYL-COA DEHYDROGENASE"/>
    <property type="match status" value="1"/>
</dbReference>
<keyword evidence="6" id="KW-0812">Transmembrane</keyword>
<dbReference type="PIRSF" id="PIRSF016578">
    <property type="entry name" value="HsaA"/>
    <property type="match status" value="1"/>
</dbReference>
<keyword evidence="3 5" id="KW-0285">Flavoprotein</keyword>
<evidence type="ECO:0000256" key="2">
    <source>
        <dbReference type="ARBA" id="ARBA00009347"/>
    </source>
</evidence>
<dbReference type="SUPFAM" id="SSF56645">
    <property type="entry name" value="Acyl-CoA dehydrogenase NM domain-like"/>
    <property type="match status" value="1"/>
</dbReference>
<dbReference type="Gene3D" id="1.20.140.10">
    <property type="entry name" value="Butyryl-CoA Dehydrogenase, subunit A, domain 3"/>
    <property type="match status" value="1"/>
</dbReference>
<dbReference type="PANTHER" id="PTHR43884:SF12">
    <property type="entry name" value="ISOVALERYL-COA DEHYDROGENASE, MITOCHONDRIAL-RELATED"/>
    <property type="match status" value="1"/>
</dbReference>
<dbReference type="Gene3D" id="2.40.110.10">
    <property type="entry name" value="Butyryl-CoA Dehydrogenase, subunit A, domain 2"/>
    <property type="match status" value="1"/>
</dbReference>
<dbReference type="InterPro" id="IPR009075">
    <property type="entry name" value="AcylCo_DH/oxidase_C"/>
</dbReference>
<evidence type="ECO:0000256" key="1">
    <source>
        <dbReference type="ARBA" id="ARBA00001974"/>
    </source>
</evidence>
<gene>
    <name evidence="10" type="ORF">QQ020_19165</name>
</gene>
<keyword evidence="5 10" id="KW-0560">Oxidoreductase</keyword>
<comment type="caution">
    <text evidence="10">The sequence shown here is derived from an EMBL/GenBank/DDBJ whole genome shotgun (WGS) entry which is preliminary data.</text>
</comment>
<dbReference type="InterPro" id="IPR009100">
    <property type="entry name" value="AcylCoA_DH/oxidase_NM_dom_sf"/>
</dbReference>
<feature type="transmembrane region" description="Helical" evidence="6">
    <location>
        <begin position="257"/>
        <end position="278"/>
    </location>
</feature>
<keyword evidence="6" id="KW-1133">Transmembrane helix</keyword>
<organism evidence="10 11">
    <name type="scientific">Agaribacillus aureus</name>
    <dbReference type="NCBI Taxonomy" id="3051825"/>
    <lineage>
        <taxon>Bacteria</taxon>
        <taxon>Pseudomonadati</taxon>
        <taxon>Bacteroidota</taxon>
        <taxon>Cytophagia</taxon>
        <taxon>Cytophagales</taxon>
        <taxon>Splendidivirgaceae</taxon>
        <taxon>Agaribacillus</taxon>
    </lineage>
</organism>
<dbReference type="Proteomes" id="UP001172083">
    <property type="component" value="Unassembled WGS sequence"/>
</dbReference>
<comment type="similarity">
    <text evidence="2 5">Belongs to the acyl-CoA dehydrogenase family.</text>
</comment>
<evidence type="ECO:0000256" key="6">
    <source>
        <dbReference type="SAM" id="Phobius"/>
    </source>
</evidence>
<name>A0ABT8LCY3_9BACT</name>
<dbReference type="CDD" id="cd00567">
    <property type="entry name" value="ACAD"/>
    <property type="match status" value="1"/>
</dbReference>
<reference evidence="10" key="1">
    <citation type="submission" date="2023-06" db="EMBL/GenBank/DDBJ databases">
        <title>Genomic of Agaribacillus aureum.</title>
        <authorList>
            <person name="Wang G."/>
        </authorList>
    </citation>
    <scope>NUCLEOTIDE SEQUENCE</scope>
    <source>
        <strain evidence="10">BMA12</strain>
    </source>
</reference>
<evidence type="ECO:0000256" key="3">
    <source>
        <dbReference type="ARBA" id="ARBA00022630"/>
    </source>
</evidence>
<evidence type="ECO:0000259" key="9">
    <source>
        <dbReference type="Pfam" id="PF02771"/>
    </source>
</evidence>
<evidence type="ECO:0000313" key="11">
    <source>
        <dbReference type="Proteomes" id="UP001172083"/>
    </source>
</evidence>
<keyword evidence="4 5" id="KW-0274">FAD</keyword>
<dbReference type="RefSeq" id="WP_346759541.1">
    <property type="nucleotide sequence ID" value="NZ_JAUJEB010000004.1"/>
</dbReference>
<dbReference type="Pfam" id="PF02770">
    <property type="entry name" value="Acyl-CoA_dh_M"/>
    <property type="match status" value="1"/>
</dbReference>
<keyword evidence="11" id="KW-1185">Reference proteome</keyword>
<dbReference type="Pfam" id="PF02771">
    <property type="entry name" value="Acyl-CoA_dh_N"/>
    <property type="match status" value="1"/>
</dbReference>
<keyword evidence="6" id="KW-0472">Membrane</keyword>
<dbReference type="GO" id="GO:0016491">
    <property type="term" value="F:oxidoreductase activity"/>
    <property type="evidence" value="ECO:0007669"/>
    <property type="project" value="UniProtKB-KW"/>
</dbReference>
<evidence type="ECO:0000259" key="7">
    <source>
        <dbReference type="Pfam" id="PF00441"/>
    </source>
</evidence>
<evidence type="ECO:0000256" key="5">
    <source>
        <dbReference type="RuleBase" id="RU362125"/>
    </source>
</evidence>
<feature type="domain" description="Acyl-CoA dehydrogenase/oxidase N-terminal" evidence="9">
    <location>
        <begin position="12"/>
        <end position="101"/>
    </location>
</feature>
<evidence type="ECO:0000259" key="8">
    <source>
        <dbReference type="Pfam" id="PF02770"/>
    </source>
</evidence>
<dbReference type="InterPro" id="IPR036250">
    <property type="entry name" value="AcylCo_DH-like_C"/>
</dbReference>
<dbReference type="EMBL" id="JAUJEB010000004">
    <property type="protein sequence ID" value="MDN5214206.1"/>
    <property type="molecule type" value="Genomic_DNA"/>
</dbReference>
<dbReference type="Gene3D" id="1.10.540.10">
    <property type="entry name" value="Acyl-CoA dehydrogenase/oxidase, N-terminal domain"/>
    <property type="match status" value="1"/>
</dbReference>
<feature type="domain" description="Acyl-CoA oxidase/dehydrogenase middle" evidence="8">
    <location>
        <begin position="137"/>
        <end position="232"/>
    </location>
</feature>
<dbReference type="EC" id="1.-.-.-" evidence="10"/>
<dbReference type="InterPro" id="IPR013786">
    <property type="entry name" value="AcylCoA_DH/ox_N"/>
</dbReference>
<evidence type="ECO:0000256" key="4">
    <source>
        <dbReference type="ARBA" id="ARBA00022827"/>
    </source>
</evidence>
<evidence type="ECO:0000313" key="10">
    <source>
        <dbReference type="EMBL" id="MDN5214206.1"/>
    </source>
</evidence>
<accession>A0ABT8LCY3</accession>
<dbReference type="SUPFAM" id="SSF47203">
    <property type="entry name" value="Acyl-CoA dehydrogenase C-terminal domain-like"/>
    <property type="match status" value="1"/>
</dbReference>
<protein>
    <submittedName>
        <fullName evidence="10">Acyl-CoA dehydrogenase family protein</fullName>
        <ecNumber evidence="10">1.-.-.-</ecNumber>
    </submittedName>
</protein>
<proteinExistence type="inferred from homology"/>
<sequence>MIDIGIAEPSIEEKEEIIEKCRQLKEVFAKRAPKYDKEGSFPVENFEDLKEAGLLGIMIPKEFGGFGADFLTYTKALEQLAMGCSSTALTFNMHNIAVGSIAELKLEGIGGSRGKVMKEFRDWVYDQSINQKKVFASASSEPGIGAHFSKLKTTYQRVDEGFAINGVKSFVSMAGYADYYVVAAKSAESTSEVPAISYLVVEKENPGTRIEEIWDVLGMRATATNPVYFENCIVPKEALFLGSEGMALYKIAREPHWLVGGYIGVYLGISVATFQFLVEFLKKKKIPGTDTSMSEDPTIQYRMGELYSALESARGITYNAARLVKEKLGSQEANNAIHHAKYLVSELGPWLSSQAIRMCGASSLAKRLPLERYYRDSRCAGLMPATSDDCLSYLGKAAFGADLSKPSETYW</sequence>
<comment type="cofactor">
    <cofactor evidence="1 5">
        <name>FAD</name>
        <dbReference type="ChEBI" id="CHEBI:57692"/>
    </cofactor>
</comment>